<dbReference type="Proteomes" id="UP001152795">
    <property type="component" value="Unassembled WGS sequence"/>
</dbReference>
<sequence>MYNSKGEKGYAGIQRETGVDELGHEKNDKALGAAQSNQPTVHPILHAKIGDKKQKKRCIEQDSQDVIWYTSTVKSLCNDTYVDNIQGGGNSKEAGIPRKMSSNSRLLKTEEILDTEKLWLRHVQRNVSAVSNIAHGGVCSAMAKYMKTQKAYITVFTCTTRAVHLKLCKNAEPLTNWMRTCLTISIHNESSGVSISQGPHVEDLEALYEKDLITKRIKFLKACRLQLRKHWQLEYLHALEERHRKIVGRRPIVSKDNEPSKKRDHIENKMVADQSQDVELKKRPQRKAKSAAINMIKGVSLNEWNFSTESKFFDNDKLSACAVGKIEILVNNVADM</sequence>
<accession>A0A6S7JX45</accession>
<keyword evidence="2" id="KW-1185">Reference proteome</keyword>
<reference evidence="1" key="1">
    <citation type="submission" date="2020-04" db="EMBL/GenBank/DDBJ databases">
        <authorList>
            <person name="Alioto T."/>
            <person name="Alioto T."/>
            <person name="Gomez Garrido J."/>
        </authorList>
    </citation>
    <scope>NUCLEOTIDE SEQUENCE</scope>
    <source>
        <strain evidence="1">A484AB</strain>
    </source>
</reference>
<feature type="non-terminal residue" evidence="1">
    <location>
        <position position="336"/>
    </location>
</feature>
<dbReference type="EMBL" id="CACRXK020023130">
    <property type="protein sequence ID" value="CAB4037475.1"/>
    <property type="molecule type" value="Genomic_DNA"/>
</dbReference>
<gene>
    <name evidence="1" type="ORF">PACLA_8A019626</name>
</gene>
<dbReference type="OrthoDB" id="8958038at2759"/>
<evidence type="ECO:0000313" key="2">
    <source>
        <dbReference type="Proteomes" id="UP001152795"/>
    </source>
</evidence>
<evidence type="ECO:0000313" key="1">
    <source>
        <dbReference type="EMBL" id="CAB4037475.1"/>
    </source>
</evidence>
<dbReference type="AlphaFoldDB" id="A0A6S7JX45"/>
<name>A0A6S7JX45_PARCT</name>
<organism evidence="1 2">
    <name type="scientific">Paramuricea clavata</name>
    <name type="common">Red gorgonian</name>
    <name type="synonym">Violescent sea-whip</name>
    <dbReference type="NCBI Taxonomy" id="317549"/>
    <lineage>
        <taxon>Eukaryota</taxon>
        <taxon>Metazoa</taxon>
        <taxon>Cnidaria</taxon>
        <taxon>Anthozoa</taxon>
        <taxon>Octocorallia</taxon>
        <taxon>Malacalcyonacea</taxon>
        <taxon>Plexauridae</taxon>
        <taxon>Paramuricea</taxon>
    </lineage>
</organism>
<comment type="caution">
    <text evidence="1">The sequence shown here is derived from an EMBL/GenBank/DDBJ whole genome shotgun (WGS) entry which is preliminary data.</text>
</comment>
<proteinExistence type="predicted"/>
<protein>
    <submittedName>
        <fullName evidence="1">Uncharacterized protein</fullName>
    </submittedName>
</protein>